<comment type="caution">
    <text evidence="1">The sequence shown here is derived from an EMBL/GenBank/DDBJ whole genome shotgun (WGS) entry which is preliminary data.</text>
</comment>
<gene>
    <name evidence="1" type="ORF">ALP03_101134</name>
</gene>
<reference evidence="1 2" key="1">
    <citation type="submission" date="2018-08" db="EMBL/GenBank/DDBJ databases">
        <title>Recombination of ecologically and evolutionarily significant loci maintains genetic cohesion in the Pseudomonas syringae species complex.</title>
        <authorList>
            <person name="Dillon M."/>
            <person name="Thakur S."/>
            <person name="Almeida R.N.D."/>
            <person name="Weir B.S."/>
            <person name="Guttman D.S."/>
        </authorList>
    </citation>
    <scope>NUCLEOTIDE SEQUENCE [LARGE SCALE GENOMIC DNA]</scope>
    <source>
        <strain evidence="1 2">ICMP 4525</strain>
    </source>
</reference>
<dbReference type="EMBL" id="RBVA01000391">
    <property type="protein sequence ID" value="RMW03274.1"/>
    <property type="molecule type" value="Genomic_DNA"/>
</dbReference>
<protein>
    <submittedName>
        <fullName evidence="1">Uncharacterized protein</fullName>
    </submittedName>
</protein>
<evidence type="ECO:0000313" key="1">
    <source>
        <dbReference type="EMBL" id="RMW03274.1"/>
    </source>
</evidence>
<organism evidence="1 2">
    <name type="scientific">Pseudomonas amygdali pv. tabaci</name>
    <name type="common">Pseudomonas syringae pv. tabaci</name>
    <dbReference type="NCBI Taxonomy" id="322"/>
    <lineage>
        <taxon>Bacteria</taxon>
        <taxon>Pseudomonadati</taxon>
        <taxon>Pseudomonadota</taxon>
        <taxon>Gammaproteobacteria</taxon>
        <taxon>Pseudomonadales</taxon>
        <taxon>Pseudomonadaceae</taxon>
        <taxon>Pseudomonas</taxon>
        <taxon>Pseudomonas amygdali</taxon>
    </lineage>
</organism>
<evidence type="ECO:0000313" key="2">
    <source>
        <dbReference type="Proteomes" id="UP000271531"/>
    </source>
</evidence>
<sequence length="51" mass="5731">MLLIVNLLGLKTALESDVVLDKMVDLRLSRRVSTIFWPADAARLPCAMARF</sequence>
<dbReference type="Proteomes" id="UP000271531">
    <property type="component" value="Unassembled WGS sequence"/>
</dbReference>
<name>A0A3M6HEB6_PSEAJ</name>
<accession>A0A3M6HEB6</accession>
<dbReference type="AlphaFoldDB" id="A0A3M6HEB6"/>
<proteinExistence type="predicted"/>